<dbReference type="EMBL" id="JAFJYH010000049">
    <property type="protein sequence ID" value="KAG4422449.1"/>
    <property type="molecule type" value="Genomic_DNA"/>
</dbReference>
<name>A0A8H7WCS3_9HELO</name>
<organism evidence="1 2">
    <name type="scientific">Cadophora malorum</name>
    <dbReference type="NCBI Taxonomy" id="108018"/>
    <lineage>
        <taxon>Eukaryota</taxon>
        <taxon>Fungi</taxon>
        <taxon>Dikarya</taxon>
        <taxon>Ascomycota</taxon>
        <taxon>Pezizomycotina</taxon>
        <taxon>Leotiomycetes</taxon>
        <taxon>Helotiales</taxon>
        <taxon>Ploettnerulaceae</taxon>
        <taxon>Cadophora</taxon>
    </lineage>
</organism>
<sequence>MSFYTSPFSIPISHLPPPSATSVAGDLSASTGPVVPPHLSGIEPMDWVPEKDHAVLAWKYQQETLPTLVAAGGPFELPPLYAYFPLPINWEIAAKLHQIYQNGGTHERLLHLEIDLDSWHRCQLIAAVEEDKLFL</sequence>
<evidence type="ECO:0000313" key="1">
    <source>
        <dbReference type="EMBL" id="KAG4422449.1"/>
    </source>
</evidence>
<dbReference type="OrthoDB" id="3564233at2759"/>
<comment type="caution">
    <text evidence="1">The sequence shown here is derived from an EMBL/GenBank/DDBJ whole genome shotgun (WGS) entry which is preliminary data.</text>
</comment>
<reference evidence="1" key="1">
    <citation type="submission" date="2021-02" db="EMBL/GenBank/DDBJ databases">
        <title>Genome sequence Cadophora malorum strain M34.</title>
        <authorList>
            <person name="Stefanovic E."/>
            <person name="Vu D."/>
            <person name="Scully C."/>
            <person name="Dijksterhuis J."/>
            <person name="Roader J."/>
            <person name="Houbraken J."/>
        </authorList>
    </citation>
    <scope>NUCLEOTIDE SEQUENCE</scope>
    <source>
        <strain evidence="1">M34</strain>
    </source>
</reference>
<dbReference type="AlphaFoldDB" id="A0A8H7WCS3"/>
<gene>
    <name evidence="1" type="ORF">IFR04_004473</name>
</gene>
<protein>
    <submittedName>
        <fullName evidence="1">Uncharacterized protein</fullName>
    </submittedName>
</protein>
<keyword evidence="2" id="KW-1185">Reference proteome</keyword>
<evidence type="ECO:0000313" key="2">
    <source>
        <dbReference type="Proteomes" id="UP000664132"/>
    </source>
</evidence>
<proteinExistence type="predicted"/>
<dbReference type="Proteomes" id="UP000664132">
    <property type="component" value="Unassembled WGS sequence"/>
</dbReference>
<accession>A0A8H7WCS3</accession>